<dbReference type="Pfam" id="PF01547">
    <property type="entry name" value="SBP_bac_1"/>
    <property type="match status" value="1"/>
</dbReference>
<keyword evidence="1" id="KW-0732">Signal</keyword>
<sequence>MLSPSRRRRRAVGLSLAMAAMSVVVLAGCAPGGSDPGAPQRRSVNTRLADEPITIKLYTETNYTLYEELAHEFQRQHPNVTFEITKERYDVLLQNAPRLMASDNPPDLVRLDVQTDQVKDNLLLDLDPYADAYGWDRFPPTQLAPLRVSESGQRGEGSLYGYGINHSVTGVYFNKELARQIGMNEPPATMGEFEELLQAARDAGLLPIMQANAAGEANMTYQAILNQLLDRQTVEDWIYNVPGATIDVPESVAAARRLQEWAEKGYLNSDANSVDYTSMVGRFAAGEGLFMFLGNWQAAALDSEMEGNVGFFLFPPEDAGRPAIAMSTPGSLVIPAKAENPDAAAYFLNWTLTNSTARQTVADVGGSVPGGDPGRPLPDVAPGSVTEQTQEAFQDVAEGDGAIGFLTNATPGMFQNTLAPQLQLLIGGRTSPEEFAAKLQADYEEDLAS</sequence>
<keyword evidence="3" id="KW-1185">Reference proteome</keyword>
<gene>
    <name evidence="2" type="ORF">SAMN05421773_11261</name>
</gene>
<proteinExistence type="predicted"/>
<keyword evidence="2" id="KW-0762">Sugar transport</keyword>
<dbReference type="EMBL" id="FOLM01000012">
    <property type="protein sequence ID" value="SFD26713.1"/>
    <property type="molecule type" value="Genomic_DNA"/>
</dbReference>
<dbReference type="SUPFAM" id="SSF53850">
    <property type="entry name" value="Periplasmic binding protein-like II"/>
    <property type="match status" value="1"/>
</dbReference>
<reference evidence="2 3" key="1">
    <citation type="submission" date="2016-10" db="EMBL/GenBank/DDBJ databases">
        <authorList>
            <person name="de Groot N.N."/>
        </authorList>
    </citation>
    <scope>NUCLEOTIDE SEQUENCE [LARGE SCALE GENOMIC DNA]</scope>
    <source>
        <strain evidence="2 3">CGMCC 4.5739</strain>
    </source>
</reference>
<dbReference type="AlphaFoldDB" id="A0A1I1R577"/>
<dbReference type="InterPro" id="IPR006059">
    <property type="entry name" value="SBP"/>
</dbReference>
<feature type="chain" id="PRO_5039581673" evidence="1">
    <location>
        <begin position="28"/>
        <end position="449"/>
    </location>
</feature>
<dbReference type="PANTHER" id="PTHR43649">
    <property type="entry name" value="ARABINOSE-BINDING PROTEIN-RELATED"/>
    <property type="match status" value="1"/>
</dbReference>
<protein>
    <submittedName>
        <fullName evidence="2">Multiple sugar transport system substrate-binding protein/raffinose/stachyose/melibiose transport system substrate-binding protein</fullName>
    </submittedName>
</protein>
<dbReference type="RefSeq" id="WP_093840356.1">
    <property type="nucleotide sequence ID" value="NZ_FOLM01000012.1"/>
</dbReference>
<accession>A0A1I1R577</accession>
<dbReference type="STRING" id="910347.SAMN05421773_11261"/>
<organism evidence="2 3">
    <name type="scientific">Streptomyces aidingensis</name>
    <dbReference type="NCBI Taxonomy" id="910347"/>
    <lineage>
        <taxon>Bacteria</taxon>
        <taxon>Bacillati</taxon>
        <taxon>Actinomycetota</taxon>
        <taxon>Actinomycetes</taxon>
        <taxon>Kitasatosporales</taxon>
        <taxon>Streptomycetaceae</taxon>
        <taxon>Streptomyces</taxon>
    </lineage>
</organism>
<dbReference type="InterPro" id="IPR050490">
    <property type="entry name" value="Bact_solute-bd_prot1"/>
</dbReference>
<keyword evidence="2" id="KW-0813">Transport</keyword>
<evidence type="ECO:0000313" key="3">
    <source>
        <dbReference type="Proteomes" id="UP000199207"/>
    </source>
</evidence>
<feature type="signal peptide" evidence="1">
    <location>
        <begin position="1"/>
        <end position="27"/>
    </location>
</feature>
<dbReference type="Proteomes" id="UP000199207">
    <property type="component" value="Unassembled WGS sequence"/>
</dbReference>
<dbReference type="Gene3D" id="3.40.190.10">
    <property type="entry name" value="Periplasmic binding protein-like II"/>
    <property type="match status" value="2"/>
</dbReference>
<evidence type="ECO:0000256" key="1">
    <source>
        <dbReference type="SAM" id="SignalP"/>
    </source>
</evidence>
<dbReference type="OrthoDB" id="2509690at2"/>
<dbReference type="PROSITE" id="PS51257">
    <property type="entry name" value="PROKAR_LIPOPROTEIN"/>
    <property type="match status" value="1"/>
</dbReference>
<name>A0A1I1R577_9ACTN</name>
<evidence type="ECO:0000313" key="2">
    <source>
        <dbReference type="EMBL" id="SFD26713.1"/>
    </source>
</evidence>